<dbReference type="AlphaFoldDB" id="A0A098L9X4"/>
<keyword evidence="1" id="KW-1133">Transmembrane helix</keyword>
<proteinExistence type="predicted"/>
<feature type="transmembrane region" description="Helical" evidence="1">
    <location>
        <begin position="270"/>
        <end position="303"/>
    </location>
</feature>
<feature type="transmembrane region" description="Helical" evidence="1">
    <location>
        <begin position="427"/>
        <end position="446"/>
    </location>
</feature>
<dbReference type="eggNOG" id="COG5305">
    <property type="taxonomic scope" value="Bacteria"/>
</dbReference>
<feature type="transmembrane region" description="Helical" evidence="1">
    <location>
        <begin position="315"/>
        <end position="348"/>
    </location>
</feature>
<evidence type="ECO:0000313" key="3">
    <source>
        <dbReference type="Proteomes" id="UP000030185"/>
    </source>
</evidence>
<gene>
    <name evidence="2" type="ORF">MYP_274</name>
</gene>
<protein>
    <submittedName>
        <fullName evidence="2">Uncharacterized protein</fullName>
    </submittedName>
</protein>
<evidence type="ECO:0000313" key="2">
    <source>
        <dbReference type="EMBL" id="GAL83048.1"/>
    </source>
</evidence>
<dbReference type="Proteomes" id="UP000030185">
    <property type="component" value="Unassembled WGS sequence"/>
</dbReference>
<dbReference type="EMBL" id="BBLT01000001">
    <property type="protein sequence ID" value="GAL83048.1"/>
    <property type="molecule type" value="Genomic_DNA"/>
</dbReference>
<dbReference type="STRING" id="153721.MYP_274"/>
<feature type="transmembrane region" description="Helical" evidence="1">
    <location>
        <begin position="121"/>
        <end position="140"/>
    </location>
</feature>
<feature type="transmembrane region" description="Helical" evidence="1">
    <location>
        <begin position="190"/>
        <end position="213"/>
    </location>
</feature>
<feature type="transmembrane region" description="Helical" evidence="1">
    <location>
        <begin position="453"/>
        <end position="471"/>
    </location>
</feature>
<dbReference type="OrthoDB" id="1489163at2"/>
<feature type="transmembrane region" description="Helical" evidence="1">
    <location>
        <begin position="219"/>
        <end position="238"/>
    </location>
</feature>
<keyword evidence="1" id="KW-0812">Transmembrane</keyword>
<keyword evidence="1" id="KW-0472">Membrane</keyword>
<feature type="transmembrane region" description="Helical" evidence="1">
    <location>
        <begin position="152"/>
        <end position="169"/>
    </location>
</feature>
<sequence>MNPKNLYFFSSIIKLLFLTGLLVVIAIPFFLWTTSYYDFLHSIILHYNIQDKEFVLRNKYLTPHTFTASRYFTLIAAVVYILSIPRLIRKSESLTVLILTKYFRLITRITKEFSLLKRDEVIAFSLITLFSLLLKLWYFFKVPFLVDEAFSYVYFVSKGFAVTATYYPAPNNHIFSNLLSCLIQLFIDNTLLIMRLPSFIFSIILGAVLFLFYKKHFSYFTAIAAYLFYSFSFQMNFYAVQGRGYLLLTMCSFLLLVICFKYTSAQKRAYLFAFTFISIIGFYTIPTFLYPFVASIIFLHFYFFLNKNINPLFKLYAAYCAVLAGVLLLYAPVFLVSGVSSLVSNSWVRSLSLNDWINSIPSYLGDSAIWLLNVETGGGVLLIFIMVWNIFIHTQRSERVFQLLSIIHLLIPILLIGVQRVLPFFRIWIYLIPIISFWIGGICSGFKKRYLKLAYILALAAAMLFSDLRAFRNDFGFYDEMNLALSKIFEVIPQNVYCEEDTYYVFLNYYGIKHHVSLNVDDTYEALTNYDFLILKPQSNFSHQGYDLIVENQYVVVYVRNK</sequence>
<feature type="transmembrane region" description="Helical" evidence="1">
    <location>
        <begin position="68"/>
        <end position="88"/>
    </location>
</feature>
<comment type="caution">
    <text evidence="2">The sequence shown here is derived from an EMBL/GenBank/DDBJ whole genome shotgun (WGS) entry which is preliminary data.</text>
</comment>
<evidence type="ECO:0000256" key="1">
    <source>
        <dbReference type="SAM" id="Phobius"/>
    </source>
</evidence>
<accession>A0A098L9X4</accession>
<feature type="transmembrane region" description="Helical" evidence="1">
    <location>
        <begin position="368"/>
        <end position="391"/>
    </location>
</feature>
<reference evidence="2 3" key="1">
    <citation type="submission" date="2014-09" db="EMBL/GenBank/DDBJ databases">
        <title>Sporocytophaga myxococcoides PG-01 genome sequencing.</title>
        <authorList>
            <person name="Liu L."/>
            <person name="Gao P.J."/>
            <person name="Chen G.J."/>
            <person name="Wang L.S."/>
        </authorList>
    </citation>
    <scope>NUCLEOTIDE SEQUENCE [LARGE SCALE GENOMIC DNA]</scope>
    <source>
        <strain evidence="2 3">PG-01</strain>
    </source>
</reference>
<name>A0A098L9X4_9BACT</name>
<feature type="transmembrane region" description="Helical" evidence="1">
    <location>
        <begin position="403"/>
        <end position="421"/>
    </location>
</feature>
<feature type="transmembrane region" description="Helical" evidence="1">
    <location>
        <begin position="12"/>
        <end position="32"/>
    </location>
</feature>
<organism evidence="2 3">
    <name type="scientific">Sporocytophaga myxococcoides</name>
    <dbReference type="NCBI Taxonomy" id="153721"/>
    <lineage>
        <taxon>Bacteria</taxon>
        <taxon>Pseudomonadati</taxon>
        <taxon>Bacteroidota</taxon>
        <taxon>Cytophagia</taxon>
        <taxon>Cytophagales</taxon>
        <taxon>Cytophagaceae</taxon>
        <taxon>Sporocytophaga</taxon>
    </lineage>
</organism>
<keyword evidence="3" id="KW-1185">Reference proteome</keyword>
<feature type="transmembrane region" description="Helical" evidence="1">
    <location>
        <begin position="245"/>
        <end position="264"/>
    </location>
</feature>